<dbReference type="Proteomes" id="UP000542973">
    <property type="component" value="Unassembled WGS sequence"/>
</dbReference>
<organism evidence="3 4">
    <name type="scientific">Cupriavidus gilardii</name>
    <dbReference type="NCBI Taxonomy" id="82541"/>
    <lineage>
        <taxon>Bacteria</taxon>
        <taxon>Pseudomonadati</taxon>
        <taxon>Pseudomonadota</taxon>
        <taxon>Betaproteobacteria</taxon>
        <taxon>Burkholderiales</taxon>
        <taxon>Burkholderiaceae</taxon>
        <taxon>Cupriavidus</taxon>
    </lineage>
</organism>
<name>A0A849BQL0_9BURK</name>
<dbReference type="RefSeq" id="WP_053824147.1">
    <property type="nucleotide sequence ID" value="NZ_BAAAEB010000025.1"/>
</dbReference>
<feature type="region of interest" description="Disordered" evidence="1">
    <location>
        <begin position="106"/>
        <end position="134"/>
    </location>
</feature>
<feature type="signal peptide" evidence="2">
    <location>
        <begin position="1"/>
        <end position="22"/>
    </location>
</feature>
<gene>
    <name evidence="3" type="ORF">HLB16_18275</name>
</gene>
<evidence type="ECO:0000256" key="1">
    <source>
        <dbReference type="SAM" id="MobiDB-lite"/>
    </source>
</evidence>
<feature type="chain" id="PRO_5032375197" evidence="2">
    <location>
        <begin position="23"/>
        <end position="134"/>
    </location>
</feature>
<accession>A0A849BQL0</accession>
<sequence length="134" mass="13781">MPYRLLLSVALAMLALPLPGLAGTAKPACGAAQTTAATPMMSRHAALKLQAEAELLGREPAGCTGADKERDADDDAAEGEERHARHPGAAMCAIAAVLPGLELSQYRHMPPRSPLGTLAGATPDSLFPSSPARC</sequence>
<feature type="region of interest" description="Disordered" evidence="1">
    <location>
        <begin position="58"/>
        <end position="86"/>
    </location>
</feature>
<comment type="caution">
    <text evidence="3">The sequence shown here is derived from an EMBL/GenBank/DDBJ whole genome shotgun (WGS) entry which is preliminary data.</text>
</comment>
<dbReference type="AlphaFoldDB" id="A0A849BQL0"/>
<proteinExistence type="predicted"/>
<keyword evidence="2" id="KW-0732">Signal</keyword>
<reference evidence="3 4" key="1">
    <citation type="submission" date="2020-05" db="EMBL/GenBank/DDBJ databases">
        <title>MicrobeNet Type strains.</title>
        <authorList>
            <person name="Nicholson A.C."/>
        </authorList>
    </citation>
    <scope>NUCLEOTIDE SEQUENCE [LARGE SCALE GENOMIC DNA]</scope>
    <source>
        <strain evidence="3 4">ATCC 700815</strain>
    </source>
</reference>
<evidence type="ECO:0000313" key="3">
    <source>
        <dbReference type="EMBL" id="NNH12819.1"/>
    </source>
</evidence>
<protein>
    <submittedName>
        <fullName evidence="3">Uncharacterized protein</fullName>
    </submittedName>
</protein>
<evidence type="ECO:0000256" key="2">
    <source>
        <dbReference type="SAM" id="SignalP"/>
    </source>
</evidence>
<dbReference type="EMBL" id="JABEMD010000034">
    <property type="protein sequence ID" value="NNH12819.1"/>
    <property type="molecule type" value="Genomic_DNA"/>
</dbReference>
<evidence type="ECO:0000313" key="4">
    <source>
        <dbReference type="Proteomes" id="UP000542973"/>
    </source>
</evidence>